<dbReference type="Proteomes" id="UP000728185">
    <property type="component" value="Unassembled WGS sequence"/>
</dbReference>
<evidence type="ECO:0000256" key="1">
    <source>
        <dbReference type="ARBA" id="ARBA00004123"/>
    </source>
</evidence>
<keyword evidence="3" id="KW-0539">Nucleus</keyword>
<accession>A0A8E0RW22</accession>
<proteinExistence type="inferred from homology"/>
<dbReference type="GO" id="GO:0051726">
    <property type="term" value="P:regulation of cell cycle"/>
    <property type="evidence" value="ECO:0007669"/>
    <property type="project" value="TreeGrafter"/>
</dbReference>
<dbReference type="EMBL" id="LUCM01004390">
    <property type="protein sequence ID" value="KAA0194407.1"/>
    <property type="molecule type" value="Genomic_DNA"/>
</dbReference>
<keyword evidence="7" id="KW-1185">Reference proteome</keyword>
<dbReference type="InterPro" id="IPR033471">
    <property type="entry name" value="DIRP"/>
</dbReference>
<dbReference type="AlphaFoldDB" id="A0A8E0RW22"/>
<dbReference type="GO" id="GO:0006357">
    <property type="term" value="P:regulation of transcription by RNA polymerase II"/>
    <property type="evidence" value="ECO:0007669"/>
    <property type="project" value="TreeGrafter"/>
</dbReference>
<evidence type="ECO:0000256" key="2">
    <source>
        <dbReference type="ARBA" id="ARBA00006732"/>
    </source>
</evidence>
<feature type="region of interest" description="Disordered" evidence="4">
    <location>
        <begin position="35"/>
        <end position="54"/>
    </location>
</feature>
<dbReference type="PANTHER" id="PTHR21689">
    <property type="entry name" value="LIN-9"/>
    <property type="match status" value="1"/>
</dbReference>
<protein>
    <submittedName>
        <fullName evidence="6">Putative lin-9</fullName>
    </submittedName>
</protein>
<comment type="caution">
    <text evidence="6">The sequence shown here is derived from an EMBL/GenBank/DDBJ whole genome shotgun (WGS) entry which is preliminary data.</text>
</comment>
<feature type="region of interest" description="Disordered" evidence="4">
    <location>
        <begin position="308"/>
        <end position="328"/>
    </location>
</feature>
<dbReference type="Pfam" id="PF06584">
    <property type="entry name" value="DIRP"/>
    <property type="match status" value="1"/>
</dbReference>
<reference evidence="6" key="1">
    <citation type="submission" date="2019-05" db="EMBL/GenBank/DDBJ databases">
        <title>Annotation for the trematode Fasciolopsis buski.</title>
        <authorList>
            <person name="Choi Y.-J."/>
        </authorList>
    </citation>
    <scope>NUCLEOTIDE SEQUENCE</scope>
    <source>
        <strain evidence="6">HT</strain>
        <tissue evidence="6">Whole worm</tissue>
    </source>
</reference>
<dbReference type="OrthoDB" id="2339771at2759"/>
<name>A0A8E0RW22_9TREM</name>
<dbReference type="Pfam" id="PF19438">
    <property type="entry name" value="LIN9_C"/>
    <property type="match status" value="2"/>
</dbReference>
<evidence type="ECO:0000313" key="6">
    <source>
        <dbReference type="EMBL" id="KAA0194407.1"/>
    </source>
</evidence>
<evidence type="ECO:0000256" key="3">
    <source>
        <dbReference type="ARBA" id="ARBA00023242"/>
    </source>
</evidence>
<dbReference type="GO" id="GO:0005654">
    <property type="term" value="C:nucleoplasm"/>
    <property type="evidence" value="ECO:0007669"/>
    <property type="project" value="TreeGrafter"/>
</dbReference>
<feature type="domain" description="DIRP" evidence="5">
    <location>
        <begin position="84"/>
        <end position="200"/>
    </location>
</feature>
<dbReference type="SMART" id="SM01135">
    <property type="entry name" value="DIRP"/>
    <property type="match status" value="1"/>
</dbReference>
<evidence type="ECO:0000256" key="4">
    <source>
        <dbReference type="SAM" id="MobiDB-lite"/>
    </source>
</evidence>
<dbReference type="PANTHER" id="PTHR21689:SF2">
    <property type="entry name" value="PROTEIN LIN-9 HOMOLOG"/>
    <property type="match status" value="1"/>
</dbReference>
<dbReference type="InterPro" id="IPR045831">
    <property type="entry name" value="LIN9_C"/>
</dbReference>
<evidence type="ECO:0000259" key="5">
    <source>
        <dbReference type="SMART" id="SM01135"/>
    </source>
</evidence>
<organism evidence="6 7">
    <name type="scientific">Fasciolopsis buskii</name>
    <dbReference type="NCBI Taxonomy" id="27845"/>
    <lineage>
        <taxon>Eukaryota</taxon>
        <taxon>Metazoa</taxon>
        <taxon>Spiralia</taxon>
        <taxon>Lophotrochozoa</taxon>
        <taxon>Platyhelminthes</taxon>
        <taxon>Trematoda</taxon>
        <taxon>Digenea</taxon>
        <taxon>Plagiorchiida</taxon>
        <taxon>Echinostomata</taxon>
        <taxon>Echinostomatoidea</taxon>
        <taxon>Fasciolidae</taxon>
        <taxon>Fasciolopsis</taxon>
    </lineage>
</organism>
<comment type="similarity">
    <text evidence="2">Belongs to the lin-9 family.</text>
</comment>
<dbReference type="InterPro" id="IPR010561">
    <property type="entry name" value="LIN-9/ALY1"/>
</dbReference>
<dbReference type="GO" id="GO:0017053">
    <property type="term" value="C:transcription repressor complex"/>
    <property type="evidence" value="ECO:0007669"/>
    <property type="project" value="InterPro"/>
</dbReference>
<dbReference type="GO" id="GO:0006351">
    <property type="term" value="P:DNA-templated transcription"/>
    <property type="evidence" value="ECO:0007669"/>
    <property type="project" value="InterPro"/>
</dbReference>
<comment type="subcellular location">
    <subcellularLocation>
        <location evidence="1">Nucleus</location>
    </subcellularLocation>
</comment>
<gene>
    <name evidence="6" type="ORF">FBUS_06345</name>
</gene>
<evidence type="ECO:0000313" key="7">
    <source>
        <dbReference type="Proteomes" id="UP000728185"/>
    </source>
</evidence>
<dbReference type="GO" id="GO:0003677">
    <property type="term" value="F:DNA binding"/>
    <property type="evidence" value="ECO:0007669"/>
    <property type="project" value="TreeGrafter"/>
</dbReference>
<sequence length="702" mass="78274">MNGQIYSDFDYTPYVNTDSCRPGINVEQQQQIQQPAPVLPSFAPESGSASGRTSEFMQAKAVQQRFYHMLTTQKFCEWLKHEWLYSSIDREIFLGPNDFQLILREHFPNLKTRRLCRSHWAIIRRIIGRPRRFSPTFLSEERGSVQSKRRNLQYLQQLTASGSLGPMASEHLSSLLACLPSTAGVPPRLPVETKVCLSLYTPLQGLYLGVIEDSCPGDGHYTVWVDELVLCNGLTNPANPNTCHTVSSYRGFHVVPDEDVFPLPNQSLPSHIPISALRYHLKKTLANGTDSQITLDYRLTNPYRPARLVDTSNTRSDDENPAMSTSGGPLLSETVCTADCTLEASCPADISMEGLLISNMKPDNSSTVPGCSGDSTTNFHAFTPQNSPKLFASLAKLFKLLKEKRSSVDTLKEMNNTAETKLAENPNNITVQFQHTYAMLILHLDKLNQEMKSHMDIVLMHVASLSNPVPYLVSTHMGEVFEAIPVTGASSEFGYVTLVPGSMMSHAPNGVLSISSRYGLSGSSADVAHVQDDSVESLPSDYTQAPIHPSSYGDHPGVTDFRQLAQEQNMMHLSYITEWRRRCEDEAQEMVSRIKQSQRRSTTDESKVDLVAKLSALLIHICNLSDHRMLNQTLACTEDLLKELKLGLHPSNLKCFELNVEHFISQLINAVTNNYHQARSQQPVYPNPALLPYQPAGNMPCM</sequence>